<organism evidence="1 2">
    <name type="scientific">Candidatus Harrisonbacteria bacterium CG10_big_fil_rev_8_21_14_0_10_45_28</name>
    <dbReference type="NCBI Taxonomy" id="1974586"/>
    <lineage>
        <taxon>Bacteria</taxon>
        <taxon>Candidatus Harrisoniibacteriota</taxon>
    </lineage>
</organism>
<accession>A0A2H0UPC9</accession>
<comment type="caution">
    <text evidence="1">The sequence shown here is derived from an EMBL/GenBank/DDBJ whole genome shotgun (WGS) entry which is preliminary data.</text>
</comment>
<proteinExistence type="predicted"/>
<sequence length="88" mass="9952">MASRALRRKDLAGTLILIGAGLDAWGFPKRPASTAEAFEASEEDRGVWCSELEHQKSRHDTVVAIRPVRAKARRAWNRRYHEVELIGL</sequence>
<dbReference type="Proteomes" id="UP000230903">
    <property type="component" value="Unassembled WGS sequence"/>
</dbReference>
<dbReference type="AlphaFoldDB" id="A0A2H0UPC9"/>
<evidence type="ECO:0000313" key="2">
    <source>
        <dbReference type="Proteomes" id="UP000230903"/>
    </source>
</evidence>
<evidence type="ECO:0000313" key="1">
    <source>
        <dbReference type="EMBL" id="PIR88248.1"/>
    </source>
</evidence>
<protein>
    <submittedName>
        <fullName evidence="1">Uncharacterized protein</fullName>
    </submittedName>
</protein>
<reference evidence="2" key="1">
    <citation type="submission" date="2017-09" db="EMBL/GenBank/DDBJ databases">
        <title>Depth-based differentiation of microbial function through sediment-hosted aquifers and enrichment of novel symbionts in the deep terrestrial subsurface.</title>
        <authorList>
            <person name="Probst A.J."/>
            <person name="Ladd B."/>
            <person name="Jarett J.K."/>
            <person name="Geller-Mcgrath D.E."/>
            <person name="Sieber C.M.K."/>
            <person name="Emerson J.B."/>
            <person name="Anantharaman K."/>
            <person name="Thomas B.C."/>
            <person name="Malmstrom R."/>
            <person name="Stieglmeier M."/>
            <person name="Klingl A."/>
            <person name="Woyke T."/>
            <person name="Ryan C.M."/>
            <person name="Banfield J.F."/>
        </authorList>
    </citation>
    <scope>NUCLEOTIDE SEQUENCE [LARGE SCALE GENOMIC DNA]</scope>
</reference>
<name>A0A2H0UPC9_9BACT</name>
<dbReference type="EMBL" id="PFBC01000005">
    <property type="protein sequence ID" value="PIR88248.1"/>
    <property type="molecule type" value="Genomic_DNA"/>
</dbReference>
<gene>
    <name evidence="1" type="ORF">COU10_00270</name>
</gene>